<gene>
    <name evidence="2" type="ORF">PC41400_06845</name>
</gene>
<name>A0A410WSM1_9BACL</name>
<protein>
    <submittedName>
        <fullName evidence="2">Uncharacterized protein</fullName>
    </submittedName>
</protein>
<sequence>MSGARGRGTEADCRKRTARQAVSRVRKHGRVRENEPARRQRNRADRIDRTNQIDRPSPGPQRLPMRASGLARIASLPSASPRFATGGSFPYDEEKIAFLGYDGTVLLL</sequence>
<reference evidence="2 3" key="1">
    <citation type="submission" date="2018-01" db="EMBL/GenBank/DDBJ databases">
        <title>The whole genome sequencing and assembly of Paenibacillus chitinolyticus KCCM 41400 strain.</title>
        <authorList>
            <person name="Kim J.-Y."/>
            <person name="Park M.-K."/>
            <person name="Lee Y.-J."/>
            <person name="Yi H."/>
            <person name="Bahn Y.-S."/>
            <person name="Kim J.F."/>
            <person name="Lee D.-W."/>
        </authorList>
    </citation>
    <scope>NUCLEOTIDE SEQUENCE [LARGE SCALE GENOMIC DNA]</scope>
    <source>
        <strain evidence="2 3">KCCM 41400</strain>
    </source>
</reference>
<evidence type="ECO:0000313" key="3">
    <source>
        <dbReference type="Proteomes" id="UP000288943"/>
    </source>
</evidence>
<feature type="region of interest" description="Disordered" evidence="1">
    <location>
        <begin position="1"/>
        <end position="68"/>
    </location>
</feature>
<dbReference type="Proteomes" id="UP000288943">
    <property type="component" value="Chromosome"/>
</dbReference>
<evidence type="ECO:0000313" key="2">
    <source>
        <dbReference type="EMBL" id="QAV17395.1"/>
    </source>
</evidence>
<accession>A0A410WSM1</accession>
<organism evidence="2 3">
    <name type="scientific">Paenibacillus chitinolyticus</name>
    <dbReference type="NCBI Taxonomy" id="79263"/>
    <lineage>
        <taxon>Bacteria</taxon>
        <taxon>Bacillati</taxon>
        <taxon>Bacillota</taxon>
        <taxon>Bacilli</taxon>
        <taxon>Bacillales</taxon>
        <taxon>Paenibacillaceae</taxon>
        <taxon>Paenibacillus</taxon>
    </lineage>
</organism>
<dbReference type="GeneID" id="95374535"/>
<dbReference type="EMBL" id="CP026520">
    <property type="protein sequence ID" value="QAV17395.1"/>
    <property type="molecule type" value="Genomic_DNA"/>
</dbReference>
<evidence type="ECO:0000256" key="1">
    <source>
        <dbReference type="SAM" id="MobiDB-lite"/>
    </source>
</evidence>
<feature type="compositionally biased region" description="Basic and acidic residues" evidence="1">
    <location>
        <begin position="31"/>
        <end position="52"/>
    </location>
</feature>
<dbReference type="RefSeq" id="WP_042229469.1">
    <property type="nucleotide sequence ID" value="NZ_CP026520.1"/>
</dbReference>
<dbReference type="KEGG" id="pchi:PC41400_06845"/>
<dbReference type="AlphaFoldDB" id="A0A410WSM1"/>
<proteinExistence type="predicted"/>